<reference evidence="2 3" key="1">
    <citation type="journal article" date="2024" name="BMC Biol.">
        <title>Comparative genomics of Ascetosporea gives new insight into the evolutionary basis for animal parasitism in Rhizaria.</title>
        <authorList>
            <person name="Hiltunen Thoren M."/>
            <person name="Onut-Brannstrom I."/>
            <person name="Alfjorden A."/>
            <person name="Peckova H."/>
            <person name="Swords F."/>
            <person name="Hooper C."/>
            <person name="Holzer A.S."/>
            <person name="Bass D."/>
            <person name="Burki F."/>
        </authorList>
    </citation>
    <scope>NUCLEOTIDE SEQUENCE [LARGE SCALE GENOMIC DNA]</scope>
    <source>
        <strain evidence="2">20-A016</strain>
    </source>
</reference>
<protein>
    <submittedName>
        <fullName evidence="2">Uncharacterized protein</fullName>
    </submittedName>
</protein>
<sequence length="219" mass="26252">MSFLDKAPYQIIKILEKNGLITINTDKLALTYNELDKFREGIDVILRHVRISLFEPEIKGMSEEELDKYFPFDLDLTSTRKPTFRDNVHFFKMPFRDNILNKAIYSYNEKIFKNAAEKELEKIHFKFYYFLNKKVKIEDGNFIGEYNLQICDGKKSFVLHEKFLAKNGKILKFKKILNCHSIIFLFIFLFSIRFIVQSFVSIFLHFFHFICQSFKRTFV</sequence>
<evidence type="ECO:0000313" key="2">
    <source>
        <dbReference type="EMBL" id="MES1920268.1"/>
    </source>
</evidence>
<keyword evidence="1" id="KW-1133">Transmembrane helix</keyword>
<comment type="caution">
    <text evidence="2">The sequence shown here is derived from an EMBL/GenBank/DDBJ whole genome shotgun (WGS) entry which is preliminary data.</text>
</comment>
<dbReference type="EMBL" id="JBDODL010000578">
    <property type="protein sequence ID" value="MES1920268.1"/>
    <property type="molecule type" value="Genomic_DNA"/>
</dbReference>
<keyword evidence="3" id="KW-1185">Reference proteome</keyword>
<name>A0ABV2AKR0_9EUKA</name>
<gene>
    <name evidence="2" type="ORF">MHBO_001956</name>
</gene>
<evidence type="ECO:0000313" key="3">
    <source>
        <dbReference type="Proteomes" id="UP001439008"/>
    </source>
</evidence>
<evidence type="ECO:0000256" key="1">
    <source>
        <dbReference type="SAM" id="Phobius"/>
    </source>
</evidence>
<feature type="transmembrane region" description="Helical" evidence="1">
    <location>
        <begin position="182"/>
        <end position="207"/>
    </location>
</feature>
<keyword evidence="1" id="KW-0812">Transmembrane</keyword>
<dbReference type="Proteomes" id="UP001439008">
    <property type="component" value="Unassembled WGS sequence"/>
</dbReference>
<proteinExistence type="predicted"/>
<accession>A0ABV2AKR0</accession>
<organism evidence="2 3">
    <name type="scientific">Bonamia ostreae</name>
    <dbReference type="NCBI Taxonomy" id="126728"/>
    <lineage>
        <taxon>Eukaryota</taxon>
        <taxon>Sar</taxon>
        <taxon>Rhizaria</taxon>
        <taxon>Endomyxa</taxon>
        <taxon>Ascetosporea</taxon>
        <taxon>Haplosporida</taxon>
        <taxon>Bonamia</taxon>
    </lineage>
</organism>
<keyword evidence="1" id="KW-0472">Membrane</keyword>